<dbReference type="Proteomes" id="UP000308600">
    <property type="component" value="Unassembled WGS sequence"/>
</dbReference>
<dbReference type="EMBL" id="ML208337">
    <property type="protein sequence ID" value="TFK69101.1"/>
    <property type="molecule type" value="Genomic_DNA"/>
</dbReference>
<evidence type="ECO:0000313" key="1">
    <source>
        <dbReference type="EMBL" id="TFK69101.1"/>
    </source>
</evidence>
<sequence>MENPNPPHIDDLPDELLHEIFQHIAPSPPDSLNEALQVKPLSQTSQRWRAIALPKAPFTTVYPPWKMKITSSFVDLEYQKDEGRFPKLVLSIDGYKPPGPVHTLAQITEMSSSEFQPLQSALPPYQIAFEVAEDLEVQFGSSFRVLHVLHDTSVHSTLKSLEMKGAVHGGTLFIRLHTMTFPFLRRLIMDECLAYPEVFENILRRMPNLEECRINLYDHGWPCNQRFESSSLVSLAISFSSYPRDHSWKATASMPKLETLVCRATHPFRKALTFVSPSVRTIVTHVDEICADQHDQLMHVLEKSPQLERLVVPTNLLLMPVFFNKLSSGVIVPNLKELQCGASVLSADSLVRLLRKKGFVDAPASKSDGELPTPGVCAFSRVSFGGLLMSSRKEIEERLEGVTGVVEFVDHQMGTKKGENSFGI</sequence>
<evidence type="ECO:0000313" key="2">
    <source>
        <dbReference type="Proteomes" id="UP000308600"/>
    </source>
</evidence>
<organism evidence="1 2">
    <name type="scientific">Pluteus cervinus</name>
    <dbReference type="NCBI Taxonomy" id="181527"/>
    <lineage>
        <taxon>Eukaryota</taxon>
        <taxon>Fungi</taxon>
        <taxon>Dikarya</taxon>
        <taxon>Basidiomycota</taxon>
        <taxon>Agaricomycotina</taxon>
        <taxon>Agaricomycetes</taxon>
        <taxon>Agaricomycetidae</taxon>
        <taxon>Agaricales</taxon>
        <taxon>Pluteineae</taxon>
        <taxon>Pluteaceae</taxon>
        <taxon>Pluteus</taxon>
    </lineage>
</organism>
<gene>
    <name evidence="1" type="ORF">BDN72DRAFT_840980</name>
</gene>
<protein>
    <submittedName>
        <fullName evidence="1">Uncharacterized protein</fullName>
    </submittedName>
</protein>
<reference evidence="1 2" key="1">
    <citation type="journal article" date="2019" name="Nat. Ecol. Evol.">
        <title>Megaphylogeny resolves global patterns of mushroom evolution.</title>
        <authorList>
            <person name="Varga T."/>
            <person name="Krizsan K."/>
            <person name="Foldi C."/>
            <person name="Dima B."/>
            <person name="Sanchez-Garcia M."/>
            <person name="Sanchez-Ramirez S."/>
            <person name="Szollosi G.J."/>
            <person name="Szarkandi J.G."/>
            <person name="Papp V."/>
            <person name="Albert L."/>
            <person name="Andreopoulos W."/>
            <person name="Angelini C."/>
            <person name="Antonin V."/>
            <person name="Barry K.W."/>
            <person name="Bougher N.L."/>
            <person name="Buchanan P."/>
            <person name="Buyck B."/>
            <person name="Bense V."/>
            <person name="Catcheside P."/>
            <person name="Chovatia M."/>
            <person name="Cooper J."/>
            <person name="Damon W."/>
            <person name="Desjardin D."/>
            <person name="Finy P."/>
            <person name="Geml J."/>
            <person name="Haridas S."/>
            <person name="Hughes K."/>
            <person name="Justo A."/>
            <person name="Karasinski D."/>
            <person name="Kautmanova I."/>
            <person name="Kiss B."/>
            <person name="Kocsube S."/>
            <person name="Kotiranta H."/>
            <person name="LaButti K.M."/>
            <person name="Lechner B.E."/>
            <person name="Liimatainen K."/>
            <person name="Lipzen A."/>
            <person name="Lukacs Z."/>
            <person name="Mihaltcheva S."/>
            <person name="Morgado L.N."/>
            <person name="Niskanen T."/>
            <person name="Noordeloos M.E."/>
            <person name="Ohm R.A."/>
            <person name="Ortiz-Santana B."/>
            <person name="Ovrebo C."/>
            <person name="Racz N."/>
            <person name="Riley R."/>
            <person name="Savchenko A."/>
            <person name="Shiryaev A."/>
            <person name="Soop K."/>
            <person name="Spirin V."/>
            <person name="Szebenyi C."/>
            <person name="Tomsovsky M."/>
            <person name="Tulloss R.E."/>
            <person name="Uehling J."/>
            <person name="Grigoriev I.V."/>
            <person name="Vagvolgyi C."/>
            <person name="Papp T."/>
            <person name="Martin F.M."/>
            <person name="Miettinen O."/>
            <person name="Hibbett D.S."/>
            <person name="Nagy L.G."/>
        </authorList>
    </citation>
    <scope>NUCLEOTIDE SEQUENCE [LARGE SCALE GENOMIC DNA]</scope>
    <source>
        <strain evidence="1 2">NL-1719</strain>
    </source>
</reference>
<keyword evidence="2" id="KW-1185">Reference proteome</keyword>
<accession>A0ACD3AU31</accession>
<proteinExistence type="predicted"/>
<name>A0ACD3AU31_9AGAR</name>